<proteinExistence type="predicted"/>
<feature type="domain" description="TGS" evidence="2">
    <location>
        <begin position="252"/>
        <end position="326"/>
    </location>
</feature>
<accession>A0A497E605</accession>
<dbReference type="InterPro" id="IPR012676">
    <property type="entry name" value="TGS-like"/>
</dbReference>
<dbReference type="Gene3D" id="3.10.20.30">
    <property type="match status" value="1"/>
</dbReference>
<dbReference type="PANTHER" id="PTHR43127">
    <property type="entry name" value="DEVELOPMENTALLY-REGULATED GTP-BINDING PROTEIN 2"/>
    <property type="match status" value="1"/>
</dbReference>
<dbReference type="InterPro" id="IPR012675">
    <property type="entry name" value="Beta-grasp_dom_sf"/>
</dbReference>
<comment type="caution">
    <text evidence="3">The sequence shown here is derived from an EMBL/GenBank/DDBJ whole genome shotgun (WGS) entry which is preliminary data.</text>
</comment>
<evidence type="ECO:0000313" key="3">
    <source>
        <dbReference type="EMBL" id="RLE10426.1"/>
    </source>
</evidence>
<organism evidence="3 4">
    <name type="scientific">Aerophobetes bacterium</name>
    <dbReference type="NCBI Taxonomy" id="2030807"/>
    <lineage>
        <taxon>Bacteria</taxon>
        <taxon>Candidatus Aerophobota</taxon>
    </lineage>
</organism>
<gene>
    <name evidence="3" type="ORF">DRJ00_01330</name>
</gene>
<keyword evidence="1" id="KW-0175">Coiled coil</keyword>
<feature type="coiled-coil region" evidence="1">
    <location>
        <begin position="39"/>
        <end position="66"/>
    </location>
</feature>
<protein>
    <submittedName>
        <fullName evidence="3">GTP-binding protein HSR1</fullName>
    </submittedName>
</protein>
<dbReference type="InterPro" id="IPR027417">
    <property type="entry name" value="P-loop_NTPase"/>
</dbReference>
<dbReference type="Pfam" id="PF02824">
    <property type="entry name" value="TGS"/>
    <property type="match status" value="1"/>
</dbReference>
<dbReference type="SUPFAM" id="SSF52540">
    <property type="entry name" value="P-loop containing nucleoside triphosphate hydrolases"/>
    <property type="match status" value="1"/>
</dbReference>
<dbReference type="SUPFAM" id="SSF81271">
    <property type="entry name" value="TGS-like"/>
    <property type="match status" value="1"/>
</dbReference>
<dbReference type="GO" id="GO:0003924">
    <property type="term" value="F:GTPase activity"/>
    <property type="evidence" value="ECO:0007669"/>
    <property type="project" value="InterPro"/>
</dbReference>
<dbReference type="PRINTS" id="PR00326">
    <property type="entry name" value="GTP1OBG"/>
</dbReference>
<dbReference type="EMBL" id="QMPZ01000008">
    <property type="protein sequence ID" value="RLE10426.1"/>
    <property type="molecule type" value="Genomic_DNA"/>
</dbReference>
<dbReference type="GO" id="GO:0005525">
    <property type="term" value="F:GTP binding"/>
    <property type="evidence" value="ECO:0007669"/>
    <property type="project" value="InterPro"/>
</dbReference>
<name>A0A497E605_UNCAE</name>
<evidence type="ECO:0000256" key="1">
    <source>
        <dbReference type="SAM" id="Coils"/>
    </source>
</evidence>
<dbReference type="PROSITE" id="PS51880">
    <property type="entry name" value="TGS"/>
    <property type="match status" value="1"/>
</dbReference>
<sequence length="326" mass="36919">MPANLPPQYYEAEQRYRLAQTDQEKLTILREMLAIMPKHKGTEKLQAELKSRISKLKKEMQKKRTTGKRAYGFHIPKQGAGQVVLVGAPNAGKSQILQRLTNVPVEIAPYPFTTRKPAVGMMNFEDIKIQLVDTPPITVEFVEPYLPGIIRNADLILLVVNLGSDSVLEETEEVRQRLSQFKISLEVDEEQGEGWVYKKTLMVGNKIDVEGADERLEILGELYGEKFPISCISAKEKRGLNELKKKIYKALDIIRVYTKQPGKPPDRDDPIVLKKGSTVIDAAAAIHKEFASKLKYARIWDGDKLKGQRVERDGLLKEGDILEFHV</sequence>
<dbReference type="InterPro" id="IPR045001">
    <property type="entry name" value="DRG"/>
</dbReference>
<dbReference type="Pfam" id="PF01926">
    <property type="entry name" value="MMR_HSR1"/>
    <property type="match status" value="1"/>
</dbReference>
<dbReference type="Proteomes" id="UP000279422">
    <property type="component" value="Unassembled WGS sequence"/>
</dbReference>
<evidence type="ECO:0000313" key="4">
    <source>
        <dbReference type="Proteomes" id="UP000279422"/>
    </source>
</evidence>
<dbReference type="InterPro" id="IPR006073">
    <property type="entry name" value="GTP-bd"/>
</dbReference>
<dbReference type="AlphaFoldDB" id="A0A497E605"/>
<dbReference type="InterPro" id="IPR004095">
    <property type="entry name" value="TGS"/>
</dbReference>
<evidence type="ECO:0000259" key="2">
    <source>
        <dbReference type="PROSITE" id="PS51880"/>
    </source>
</evidence>
<reference evidence="3 4" key="1">
    <citation type="submission" date="2018-06" db="EMBL/GenBank/DDBJ databases">
        <title>Extensive metabolic versatility and redundancy in microbially diverse, dynamic hydrothermal sediments.</title>
        <authorList>
            <person name="Dombrowski N."/>
            <person name="Teske A."/>
            <person name="Baker B.J."/>
        </authorList>
    </citation>
    <scope>NUCLEOTIDE SEQUENCE [LARGE SCALE GENOMIC DNA]</scope>
    <source>
        <strain evidence="3">B47_G16</strain>
    </source>
</reference>
<dbReference type="Gene3D" id="3.40.50.300">
    <property type="entry name" value="P-loop containing nucleotide triphosphate hydrolases"/>
    <property type="match status" value="1"/>
</dbReference>